<gene>
    <name evidence="1" type="ORF">HaLaN_22441</name>
</gene>
<proteinExistence type="predicted"/>
<reference evidence="1 2" key="1">
    <citation type="submission" date="2020-02" db="EMBL/GenBank/DDBJ databases">
        <title>Draft genome sequence of Haematococcus lacustris strain NIES-144.</title>
        <authorList>
            <person name="Morimoto D."/>
            <person name="Nakagawa S."/>
            <person name="Yoshida T."/>
            <person name="Sawayama S."/>
        </authorList>
    </citation>
    <scope>NUCLEOTIDE SEQUENCE [LARGE SCALE GENOMIC DNA]</scope>
    <source>
        <strain evidence="1 2">NIES-144</strain>
    </source>
</reference>
<keyword evidence="2" id="KW-1185">Reference proteome</keyword>
<sequence length="63" mass="7020">MNYPRGENRAFEEQVSPLKDVAPPSMRFVMVTATLPQHTALALRSQFRDIQLVTGPGLHRTAA</sequence>
<dbReference type="EMBL" id="BLLF01002585">
    <property type="protein sequence ID" value="GFH24614.1"/>
    <property type="molecule type" value="Genomic_DNA"/>
</dbReference>
<accession>A0A6A0A074</accession>
<evidence type="ECO:0008006" key="3">
    <source>
        <dbReference type="Google" id="ProtNLM"/>
    </source>
</evidence>
<dbReference type="AlphaFoldDB" id="A0A6A0A074"/>
<evidence type="ECO:0000313" key="2">
    <source>
        <dbReference type="Proteomes" id="UP000485058"/>
    </source>
</evidence>
<comment type="caution">
    <text evidence="1">The sequence shown here is derived from an EMBL/GenBank/DDBJ whole genome shotgun (WGS) entry which is preliminary data.</text>
</comment>
<organism evidence="1 2">
    <name type="scientific">Haematococcus lacustris</name>
    <name type="common">Green alga</name>
    <name type="synonym">Haematococcus pluvialis</name>
    <dbReference type="NCBI Taxonomy" id="44745"/>
    <lineage>
        <taxon>Eukaryota</taxon>
        <taxon>Viridiplantae</taxon>
        <taxon>Chlorophyta</taxon>
        <taxon>core chlorophytes</taxon>
        <taxon>Chlorophyceae</taxon>
        <taxon>CS clade</taxon>
        <taxon>Chlamydomonadales</taxon>
        <taxon>Haematococcaceae</taxon>
        <taxon>Haematococcus</taxon>
    </lineage>
</organism>
<protein>
    <recommendedName>
        <fullName evidence="3">Helicase ATP-binding domain-containing protein</fullName>
    </recommendedName>
</protein>
<feature type="non-terminal residue" evidence="1">
    <location>
        <position position="63"/>
    </location>
</feature>
<feature type="non-terminal residue" evidence="1">
    <location>
        <position position="1"/>
    </location>
</feature>
<name>A0A6A0A074_HAELA</name>
<dbReference type="Proteomes" id="UP000485058">
    <property type="component" value="Unassembled WGS sequence"/>
</dbReference>
<evidence type="ECO:0000313" key="1">
    <source>
        <dbReference type="EMBL" id="GFH24614.1"/>
    </source>
</evidence>